<dbReference type="InterPro" id="IPR010982">
    <property type="entry name" value="Lambda_DNA-bd_dom_sf"/>
</dbReference>
<feature type="domain" description="HTH cro/C1-type" evidence="1">
    <location>
        <begin position="22"/>
        <end position="75"/>
    </location>
</feature>
<evidence type="ECO:0000259" key="1">
    <source>
        <dbReference type="PROSITE" id="PS50943"/>
    </source>
</evidence>
<dbReference type="GO" id="GO:0043531">
    <property type="term" value="F:ADP binding"/>
    <property type="evidence" value="ECO:0007669"/>
    <property type="project" value="InterPro"/>
</dbReference>
<dbReference type="Proteomes" id="UP000198878">
    <property type="component" value="Unassembled WGS sequence"/>
</dbReference>
<protein>
    <submittedName>
        <fullName evidence="2">Helix-turn-helix domain-containing protein</fullName>
    </submittedName>
</protein>
<dbReference type="Pfam" id="PF00931">
    <property type="entry name" value="NB-ARC"/>
    <property type="match status" value="1"/>
</dbReference>
<dbReference type="SMART" id="SM00028">
    <property type="entry name" value="TPR"/>
    <property type="match status" value="4"/>
</dbReference>
<dbReference type="InterPro" id="IPR002182">
    <property type="entry name" value="NB-ARC"/>
</dbReference>
<evidence type="ECO:0000313" key="3">
    <source>
        <dbReference type="Proteomes" id="UP000198878"/>
    </source>
</evidence>
<dbReference type="InterPro" id="IPR027417">
    <property type="entry name" value="P-loop_NTPase"/>
</dbReference>
<dbReference type="GO" id="GO:0003677">
    <property type="term" value="F:DNA binding"/>
    <property type="evidence" value="ECO:0007669"/>
    <property type="project" value="InterPro"/>
</dbReference>
<dbReference type="PRINTS" id="PR00364">
    <property type="entry name" value="DISEASERSIST"/>
</dbReference>
<name>A0A1H5RJ52_9PSEU</name>
<dbReference type="Pfam" id="PF13560">
    <property type="entry name" value="HTH_31"/>
    <property type="match status" value="1"/>
</dbReference>
<dbReference type="CDD" id="cd00093">
    <property type="entry name" value="HTH_XRE"/>
    <property type="match status" value="1"/>
</dbReference>
<gene>
    <name evidence="2" type="ORF">SAMN05421837_12123</name>
</gene>
<dbReference type="Gene3D" id="1.10.260.40">
    <property type="entry name" value="lambda repressor-like DNA-binding domains"/>
    <property type="match status" value="1"/>
</dbReference>
<dbReference type="AlphaFoldDB" id="A0A1H5RJ52"/>
<reference evidence="3" key="1">
    <citation type="submission" date="2016-10" db="EMBL/GenBank/DDBJ databases">
        <authorList>
            <person name="Varghese N."/>
            <person name="Submissions S."/>
        </authorList>
    </citation>
    <scope>NUCLEOTIDE SEQUENCE [LARGE SCALE GENOMIC DNA]</scope>
    <source>
        <strain evidence="3">DSM 44654</strain>
    </source>
</reference>
<dbReference type="Pfam" id="PF13424">
    <property type="entry name" value="TPR_12"/>
    <property type="match status" value="1"/>
</dbReference>
<dbReference type="EMBL" id="FNUJ01000021">
    <property type="protein sequence ID" value="SEF38392.1"/>
    <property type="molecule type" value="Genomic_DNA"/>
</dbReference>
<dbReference type="InterPro" id="IPR011990">
    <property type="entry name" value="TPR-like_helical_dom_sf"/>
</dbReference>
<dbReference type="PANTHER" id="PTHR47691">
    <property type="entry name" value="REGULATOR-RELATED"/>
    <property type="match status" value="1"/>
</dbReference>
<dbReference type="SUPFAM" id="SSF52540">
    <property type="entry name" value="P-loop containing nucleoside triphosphate hydrolases"/>
    <property type="match status" value="1"/>
</dbReference>
<dbReference type="SUPFAM" id="SSF47413">
    <property type="entry name" value="lambda repressor-like DNA-binding domains"/>
    <property type="match status" value="1"/>
</dbReference>
<dbReference type="SMART" id="SM00530">
    <property type="entry name" value="HTH_XRE"/>
    <property type="match status" value="1"/>
</dbReference>
<dbReference type="RefSeq" id="WP_158104139.1">
    <property type="nucleotide sequence ID" value="NZ_FNUJ01000021.1"/>
</dbReference>
<evidence type="ECO:0000313" key="2">
    <source>
        <dbReference type="EMBL" id="SEF38392.1"/>
    </source>
</evidence>
<dbReference type="Gene3D" id="3.40.50.300">
    <property type="entry name" value="P-loop containing nucleotide triphosphate hydrolases"/>
    <property type="match status" value="1"/>
</dbReference>
<keyword evidence="3" id="KW-1185">Reference proteome</keyword>
<dbReference type="STRING" id="218821.SAMN05421837_12123"/>
<dbReference type="SUPFAM" id="SSF48452">
    <property type="entry name" value="TPR-like"/>
    <property type="match status" value="1"/>
</dbReference>
<dbReference type="OrthoDB" id="581105at2"/>
<dbReference type="PROSITE" id="PS50943">
    <property type="entry name" value="HTH_CROC1"/>
    <property type="match status" value="1"/>
</dbReference>
<accession>A0A1H5RJ52</accession>
<dbReference type="InterPro" id="IPR001387">
    <property type="entry name" value="Cro/C1-type_HTH"/>
</dbReference>
<sequence>MYQKHETRRTEVEKRKTFGTELRDVRVARGLSLTELAARTHYSRAHLANVEHGRRAATTELAEACDTALEAGGELLALIPRPRQSDSEATVARPAQLPAAPGRFVGRSAQLSALDAVSDKADRLSIATVHGLPGVGKTTLALYWAHREIGRFPDGQLFADLRGHSGHQSPASPAEILEDFLISLGLTPADVPPSEEKRAALFRTMTHDRRMLVVLDNAVSTDQVRPLLPGAAGSTVLVTSRVMLTGLVVRAGATQLGLAPFTADDSLRFLREVVGPRVDDEPLAAQAVLDRCGHLPLAVAVAAERIAAHPIRLAELAEDLAEERQRLAALASDEDADVRAVFSWSYRALPTAAARMFRVLGLHPGKEISVPAAAALADMESGQAAHLLRTLAMCHLVEEADRDHFWLHDLLRVYATEQALAVDSPEDIERAQVRELSWYLDTATAAGLALEPFRSPSTDTALPGYAEAFAWCEREMASFPSVVGLALRIGHPELASRISQALFSYFHLRKPWTIWERTYHLGLEAASKLEDPCLQADMLTGLGLVELGLGKPESGREAFRRGLDLLENEGEPTRSAWCHIGIGLAYADMEDVEAARNALERGMVIHRGQHDQHAESVALVHLADLCRGEKHTEDALRYAGRALSLCRSIDDKYGEGLSLYQLGMTYLAADLLDDALNQLEAALSVQQAACDDKGQADTLWALARTSTARGDNTTARRRLEEAADIFERRGDPAEAVVRAGIANLEDGAAK</sequence>
<organism evidence="2 3">
    <name type="scientific">Amycolatopsis pretoriensis</name>
    <dbReference type="NCBI Taxonomy" id="218821"/>
    <lineage>
        <taxon>Bacteria</taxon>
        <taxon>Bacillati</taxon>
        <taxon>Actinomycetota</taxon>
        <taxon>Actinomycetes</taxon>
        <taxon>Pseudonocardiales</taxon>
        <taxon>Pseudonocardiaceae</taxon>
        <taxon>Amycolatopsis</taxon>
    </lineage>
</organism>
<dbReference type="InterPro" id="IPR019734">
    <property type="entry name" value="TPR_rpt"/>
</dbReference>
<dbReference type="PANTHER" id="PTHR47691:SF3">
    <property type="entry name" value="HTH-TYPE TRANSCRIPTIONAL REGULATOR RV0890C-RELATED"/>
    <property type="match status" value="1"/>
</dbReference>
<dbReference type="Gene3D" id="1.25.40.10">
    <property type="entry name" value="Tetratricopeptide repeat domain"/>
    <property type="match status" value="1"/>
</dbReference>
<proteinExistence type="predicted"/>